<comment type="caution">
    <text evidence="3">The sequence shown here is derived from an EMBL/GenBank/DDBJ whole genome shotgun (WGS) entry which is preliminary data.</text>
</comment>
<feature type="transmembrane region" description="Helical" evidence="2">
    <location>
        <begin position="98"/>
        <end position="115"/>
    </location>
</feature>
<proteinExistence type="predicted"/>
<name>A0ABX3KXI2_9PAST</name>
<keyword evidence="1" id="KW-1003">Cell membrane</keyword>
<evidence type="ECO:0000313" key="4">
    <source>
        <dbReference type="Proteomes" id="UP000188820"/>
    </source>
</evidence>
<dbReference type="InterPro" id="IPR007401">
    <property type="entry name" value="DUF454"/>
</dbReference>
<dbReference type="PIRSF" id="PIRSF016789">
    <property type="entry name" value="DUF454"/>
    <property type="match status" value="1"/>
</dbReference>
<dbReference type="RefSeq" id="WP_077463155.1">
    <property type="nucleotide sequence ID" value="NZ_MLAA01000023.1"/>
</dbReference>
<keyword evidence="4" id="KW-1185">Reference proteome</keyword>
<evidence type="ECO:0000256" key="1">
    <source>
        <dbReference type="PIRNR" id="PIRNR016789"/>
    </source>
</evidence>
<feature type="transmembrane region" description="Helical" evidence="2">
    <location>
        <begin position="6"/>
        <end position="39"/>
    </location>
</feature>
<keyword evidence="1" id="KW-0997">Cell inner membrane</keyword>
<dbReference type="PANTHER" id="PTHR35813">
    <property type="entry name" value="INNER MEMBRANE PROTEIN YBAN"/>
    <property type="match status" value="1"/>
</dbReference>
<gene>
    <name evidence="3" type="ORF">BKG89_05360</name>
</gene>
<comment type="subcellular location">
    <subcellularLocation>
        <location evidence="1">Cell inner membrane</location>
        <topology evidence="1">Multi-pass membrane protein</topology>
    </subcellularLocation>
</comment>
<organism evidence="3 4">
    <name type="scientific">Rodentibacter caecimuris</name>
    <dbReference type="NCBI Taxonomy" id="1796644"/>
    <lineage>
        <taxon>Bacteria</taxon>
        <taxon>Pseudomonadati</taxon>
        <taxon>Pseudomonadota</taxon>
        <taxon>Gammaproteobacteria</taxon>
        <taxon>Pasteurellales</taxon>
        <taxon>Pasteurellaceae</taxon>
        <taxon>Rodentibacter</taxon>
    </lineage>
</organism>
<dbReference type="Pfam" id="PF04304">
    <property type="entry name" value="DUF454"/>
    <property type="match status" value="1"/>
</dbReference>
<accession>A0ABX3KXI2</accession>
<dbReference type="EMBL" id="MLAA01000023">
    <property type="protein sequence ID" value="OOF69750.1"/>
    <property type="molecule type" value="Genomic_DNA"/>
</dbReference>
<feature type="transmembrane region" description="Helical" evidence="2">
    <location>
        <begin position="74"/>
        <end position="92"/>
    </location>
</feature>
<keyword evidence="2" id="KW-1133">Transmembrane helix</keyword>
<sequence length="120" mass="13835">MKPIFIVLGTISLILGGIGVFVPLLPTTPFLLLTLFFFAKGSDRLHQWFLQTDLYKNHLKSFDERRSLTKKTKISILAFASVMLLIGFYFTPSVVGRSIIAILILAKYWFFIFWIKTENE</sequence>
<protein>
    <recommendedName>
        <fullName evidence="1">Inner membrane protein</fullName>
    </recommendedName>
</protein>
<dbReference type="Proteomes" id="UP000188820">
    <property type="component" value="Unassembled WGS sequence"/>
</dbReference>
<evidence type="ECO:0000313" key="3">
    <source>
        <dbReference type="EMBL" id="OOF69750.1"/>
    </source>
</evidence>
<reference evidence="3 4" key="1">
    <citation type="submission" date="2016-10" db="EMBL/GenBank/DDBJ databases">
        <title>Rodentibacter gen. nov. and new species.</title>
        <authorList>
            <person name="Christensen H."/>
        </authorList>
    </citation>
    <scope>NUCLEOTIDE SEQUENCE [LARGE SCALE GENOMIC DNA]</scope>
    <source>
        <strain evidence="3 4">1998236014</strain>
    </source>
</reference>
<keyword evidence="1 2" id="KW-0472">Membrane</keyword>
<dbReference type="PANTHER" id="PTHR35813:SF1">
    <property type="entry name" value="INNER MEMBRANE PROTEIN YBAN"/>
    <property type="match status" value="1"/>
</dbReference>
<keyword evidence="2" id="KW-0812">Transmembrane</keyword>
<evidence type="ECO:0000256" key="2">
    <source>
        <dbReference type="SAM" id="Phobius"/>
    </source>
</evidence>